<accession>A0A0L0CEQ9</accession>
<comment type="caution">
    <text evidence="1">The sequence shown here is derived from an EMBL/GenBank/DDBJ whole genome shotgun (WGS) entry which is preliminary data.</text>
</comment>
<sequence>MRAFDQFLSENPEWVDKVVLVQICTSVSSDDIFGDSNLETIVDQINSKYGDIASGIQPIVLLKQDVKFEQYLALLSEADGFCVSCLRDGMNLTSHEFIYCNDNDRMGPLILSEFTGSAEVNLSKIDEPIFINFDLGISDNKSAVVIKWNDIKTHTTFDVTSFSRHSINNDTFNVLLSEVRFRAMFDASLNTVRQQTSAICPINKGKDLDKSRVNILNLNERFLRILLIHLSLTSVANDIPVSVSASGKLESLELALSLSLGGLEALATYLELQIGGAAKFFEHGRPTPSLLIPRL</sequence>
<dbReference type="GO" id="GO:0005829">
    <property type="term" value="C:cytosol"/>
    <property type="evidence" value="ECO:0007669"/>
    <property type="project" value="TreeGrafter"/>
</dbReference>
<name>A0A0L0CEQ9_LUCCU</name>
<dbReference type="AlphaFoldDB" id="A0A0L0CEQ9"/>
<dbReference type="GO" id="GO:0004805">
    <property type="term" value="F:trehalose-phosphatase activity"/>
    <property type="evidence" value="ECO:0007669"/>
    <property type="project" value="TreeGrafter"/>
</dbReference>
<evidence type="ECO:0000313" key="2">
    <source>
        <dbReference type="Proteomes" id="UP000037069"/>
    </source>
</evidence>
<dbReference type="Pfam" id="PF00982">
    <property type="entry name" value="Glyco_transf_20"/>
    <property type="match status" value="1"/>
</dbReference>
<dbReference type="GO" id="GO:0005992">
    <property type="term" value="P:trehalose biosynthetic process"/>
    <property type="evidence" value="ECO:0007669"/>
    <property type="project" value="InterPro"/>
</dbReference>
<dbReference type="PANTHER" id="PTHR10788">
    <property type="entry name" value="TREHALOSE-6-PHOSPHATE SYNTHASE"/>
    <property type="match status" value="1"/>
</dbReference>
<organism evidence="1 2">
    <name type="scientific">Lucilia cuprina</name>
    <name type="common">Green bottle fly</name>
    <name type="synonym">Australian sheep blowfly</name>
    <dbReference type="NCBI Taxonomy" id="7375"/>
    <lineage>
        <taxon>Eukaryota</taxon>
        <taxon>Metazoa</taxon>
        <taxon>Ecdysozoa</taxon>
        <taxon>Arthropoda</taxon>
        <taxon>Hexapoda</taxon>
        <taxon>Insecta</taxon>
        <taxon>Pterygota</taxon>
        <taxon>Neoptera</taxon>
        <taxon>Endopterygota</taxon>
        <taxon>Diptera</taxon>
        <taxon>Brachycera</taxon>
        <taxon>Muscomorpha</taxon>
        <taxon>Oestroidea</taxon>
        <taxon>Calliphoridae</taxon>
        <taxon>Luciliinae</taxon>
        <taxon>Lucilia</taxon>
    </lineage>
</organism>
<keyword evidence="2" id="KW-1185">Reference proteome</keyword>
<dbReference type="STRING" id="7375.A0A0L0CEQ9"/>
<reference evidence="1 2" key="1">
    <citation type="journal article" date="2015" name="Nat. Commun.">
        <title>Lucilia cuprina genome unlocks parasitic fly biology to underpin future interventions.</title>
        <authorList>
            <person name="Anstead C.A."/>
            <person name="Korhonen P.K."/>
            <person name="Young N.D."/>
            <person name="Hall R.S."/>
            <person name="Jex A.R."/>
            <person name="Murali S.C."/>
            <person name="Hughes D.S."/>
            <person name="Lee S.F."/>
            <person name="Perry T."/>
            <person name="Stroehlein A.J."/>
            <person name="Ansell B.R."/>
            <person name="Breugelmans B."/>
            <person name="Hofmann A."/>
            <person name="Qu J."/>
            <person name="Dugan S."/>
            <person name="Lee S.L."/>
            <person name="Chao H."/>
            <person name="Dinh H."/>
            <person name="Han Y."/>
            <person name="Doddapaneni H.V."/>
            <person name="Worley K.C."/>
            <person name="Muzny D.M."/>
            <person name="Ioannidis P."/>
            <person name="Waterhouse R.M."/>
            <person name="Zdobnov E.M."/>
            <person name="James P.J."/>
            <person name="Bagnall N.H."/>
            <person name="Kotze A.C."/>
            <person name="Gibbs R.A."/>
            <person name="Richards S."/>
            <person name="Batterham P."/>
            <person name="Gasser R.B."/>
        </authorList>
    </citation>
    <scope>NUCLEOTIDE SEQUENCE [LARGE SCALE GENOMIC DNA]</scope>
    <source>
        <strain evidence="1 2">LS</strain>
        <tissue evidence="1">Full body</tissue>
    </source>
</reference>
<dbReference type="Gene3D" id="3.40.50.2000">
    <property type="entry name" value="Glycogen Phosphorylase B"/>
    <property type="match status" value="1"/>
</dbReference>
<proteinExistence type="predicted"/>
<gene>
    <name evidence="1" type="ORF">FF38_13411</name>
</gene>
<dbReference type="GO" id="GO:0005946">
    <property type="term" value="C:alpha,alpha-trehalose-phosphate synthase complex (UDP-forming)"/>
    <property type="evidence" value="ECO:0007669"/>
    <property type="project" value="TreeGrafter"/>
</dbReference>
<dbReference type="GO" id="GO:0003825">
    <property type="term" value="F:alpha,alpha-trehalose-phosphate synthase (UDP-forming) activity"/>
    <property type="evidence" value="ECO:0007669"/>
    <property type="project" value="TreeGrafter"/>
</dbReference>
<dbReference type="EMBL" id="JRES01000607">
    <property type="protein sequence ID" value="KNC29969.1"/>
    <property type="molecule type" value="Genomic_DNA"/>
</dbReference>
<dbReference type="InterPro" id="IPR001830">
    <property type="entry name" value="Glyco_trans_20"/>
</dbReference>
<dbReference type="SUPFAM" id="SSF53756">
    <property type="entry name" value="UDP-Glycosyltransferase/glycogen phosphorylase"/>
    <property type="match status" value="1"/>
</dbReference>
<evidence type="ECO:0000313" key="1">
    <source>
        <dbReference type="EMBL" id="KNC29969.1"/>
    </source>
</evidence>
<dbReference type="PANTHER" id="PTHR10788:SF15">
    <property type="entry name" value="TREHALOSE SYNTHASE COMPLEX REGULATORY SUBUNIT TPS3-RELATED"/>
    <property type="match status" value="1"/>
</dbReference>
<dbReference type="Proteomes" id="UP000037069">
    <property type="component" value="Unassembled WGS sequence"/>
</dbReference>
<protein>
    <submittedName>
        <fullName evidence="1">Uncharacterized protein</fullName>
    </submittedName>
</protein>